<feature type="transmembrane region" description="Helical" evidence="6">
    <location>
        <begin position="275"/>
        <end position="292"/>
    </location>
</feature>
<dbReference type="AlphaFoldDB" id="A0A2J6QH51"/>
<evidence type="ECO:0000256" key="1">
    <source>
        <dbReference type="ARBA" id="ARBA00004141"/>
    </source>
</evidence>
<name>A0A2J6QH51_9HELO</name>
<feature type="transmembrane region" description="Helical" evidence="6">
    <location>
        <begin position="79"/>
        <end position="105"/>
    </location>
</feature>
<proteinExistence type="predicted"/>
<dbReference type="GO" id="GO:0005886">
    <property type="term" value="C:plasma membrane"/>
    <property type="evidence" value="ECO:0007669"/>
    <property type="project" value="TreeGrafter"/>
</dbReference>
<dbReference type="GO" id="GO:0022857">
    <property type="term" value="F:transmembrane transporter activity"/>
    <property type="evidence" value="ECO:0007669"/>
    <property type="project" value="InterPro"/>
</dbReference>
<evidence type="ECO:0000256" key="5">
    <source>
        <dbReference type="SAM" id="MobiDB-lite"/>
    </source>
</evidence>
<feature type="transmembrane region" description="Helical" evidence="6">
    <location>
        <begin position="448"/>
        <end position="468"/>
    </location>
</feature>
<evidence type="ECO:0000259" key="7">
    <source>
        <dbReference type="PROSITE" id="PS50850"/>
    </source>
</evidence>
<keyword evidence="3 6" id="KW-1133">Transmembrane helix</keyword>
<keyword evidence="9" id="KW-1185">Reference proteome</keyword>
<accession>A0A2J6QH51</accession>
<feature type="region of interest" description="Disordered" evidence="5">
    <location>
        <begin position="594"/>
        <end position="614"/>
    </location>
</feature>
<evidence type="ECO:0000313" key="8">
    <source>
        <dbReference type="EMBL" id="PMD25587.1"/>
    </source>
</evidence>
<feature type="transmembrane region" description="Helical" evidence="6">
    <location>
        <begin position="417"/>
        <end position="436"/>
    </location>
</feature>
<dbReference type="InterPro" id="IPR011701">
    <property type="entry name" value="MFS"/>
</dbReference>
<dbReference type="PANTHER" id="PTHR23501">
    <property type="entry name" value="MAJOR FACILITATOR SUPERFAMILY"/>
    <property type="match status" value="1"/>
</dbReference>
<dbReference type="PROSITE" id="PS50850">
    <property type="entry name" value="MFS"/>
    <property type="match status" value="1"/>
</dbReference>
<feature type="domain" description="Major facilitator superfamily (MFS) profile" evidence="7">
    <location>
        <begin position="82"/>
        <end position="579"/>
    </location>
</feature>
<feature type="region of interest" description="Disordered" evidence="5">
    <location>
        <begin position="1"/>
        <end position="27"/>
    </location>
</feature>
<dbReference type="OrthoDB" id="440553at2759"/>
<dbReference type="PANTHER" id="PTHR23501:SF43">
    <property type="entry name" value="MULTIDRUG TRANSPORTER, PUTATIVE (AFU_ORTHOLOGUE AFUA_6G03040)-RELATED"/>
    <property type="match status" value="1"/>
</dbReference>
<evidence type="ECO:0000256" key="4">
    <source>
        <dbReference type="ARBA" id="ARBA00023136"/>
    </source>
</evidence>
<sequence length="614" mass="66632">MTESIYLNDVRDNQRPVTPEKSVSMLETKSPKANVGISSDAPSIEDLMRAPGKIDQEHESPEADSAAKEYTPPLPAWKLFTIVFGLCLGLFMALMDMSIISTALFTISVDFKSYRQTIWAALAYILADIGCAVFFTRLADCFGRKQILLTSFFFFTVFSLACGFSQTVEQLIVFRTLQGIGGTGLYSLTMVICPEISPPKYLHHVVSALGATIAISGVMGPVLGGVITGNTTWRWIFWLNVPIGTVAITVLYFVWPGKANVTDVTDIPSFKRLDFLGAVLSAISSIGFVYCIEQVGTKEYTWSHPLIIGLITLSSVSIVSFFTWEYFISRHGKISTWILPQLPMRIIFHRPMGLAILSTLLVGYVQFTAIFSIPLRAQIVDLNTPVRSGLRLLPLVASTACGSLIGGGSSAKKNMTFYTMSIGTILVIIGSGLLSTLPADGHQVTAQYGYEVLLGLGLGMTVSTATFMNSLEVDFADHAVSQGTVAQCRILGGAVGIAISTVVMNNHIKSALTGLLSSEALSDLYISPFNIVEYGPEVELAFRASYINAFAQDLRIAMYVACAAFVCALCAWQKHPPTVAERSAALEVAVREYQESKRERESSRPQLENGGGVA</sequence>
<dbReference type="PRINTS" id="PR01036">
    <property type="entry name" value="TCRTETB"/>
</dbReference>
<protein>
    <submittedName>
        <fullName evidence="8">MFS general substrate transporter</fullName>
    </submittedName>
</protein>
<evidence type="ECO:0000256" key="3">
    <source>
        <dbReference type="ARBA" id="ARBA00022989"/>
    </source>
</evidence>
<keyword evidence="4 6" id="KW-0472">Membrane</keyword>
<dbReference type="EMBL" id="KZ613470">
    <property type="protein sequence ID" value="PMD25587.1"/>
    <property type="molecule type" value="Genomic_DNA"/>
</dbReference>
<dbReference type="Gene3D" id="1.20.1250.20">
    <property type="entry name" value="MFS general substrate transporter like domains"/>
    <property type="match status" value="1"/>
</dbReference>
<comment type="subcellular location">
    <subcellularLocation>
        <location evidence="1">Membrane</location>
        <topology evidence="1">Multi-pass membrane protein</topology>
    </subcellularLocation>
</comment>
<dbReference type="Pfam" id="PF07690">
    <property type="entry name" value="MFS_1"/>
    <property type="match status" value="1"/>
</dbReference>
<feature type="transmembrane region" description="Helical" evidence="6">
    <location>
        <begin position="304"/>
        <end position="327"/>
    </location>
</feature>
<evidence type="ECO:0000256" key="6">
    <source>
        <dbReference type="SAM" id="Phobius"/>
    </source>
</evidence>
<feature type="transmembrane region" description="Helical" evidence="6">
    <location>
        <begin position="392"/>
        <end position="411"/>
    </location>
</feature>
<organism evidence="8 9">
    <name type="scientific">Hyaloscypha hepaticicola</name>
    <dbReference type="NCBI Taxonomy" id="2082293"/>
    <lineage>
        <taxon>Eukaryota</taxon>
        <taxon>Fungi</taxon>
        <taxon>Dikarya</taxon>
        <taxon>Ascomycota</taxon>
        <taxon>Pezizomycotina</taxon>
        <taxon>Leotiomycetes</taxon>
        <taxon>Helotiales</taxon>
        <taxon>Hyaloscyphaceae</taxon>
        <taxon>Hyaloscypha</taxon>
    </lineage>
</organism>
<feature type="transmembrane region" description="Helical" evidence="6">
    <location>
        <begin position="347"/>
        <end position="371"/>
    </location>
</feature>
<evidence type="ECO:0000256" key="2">
    <source>
        <dbReference type="ARBA" id="ARBA00022692"/>
    </source>
</evidence>
<feature type="transmembrane region" description="Helical" evidence="6">
    <location>
        <begin position="235"/>
        <end position="255"/>
    </location>
</feature>
<dbReference type="Proteomes" id="UP000235672">
    <property type="component" value="Unassembled WGS sequence"/>
</dbReference>
<reference evidence="8 9" key="1">
    <citation type="submission" date="2016-05" db="EMBL/GenBank/DDBJ databases">
        <title>A degradative enzymes factory behind the ericoid mycorrhizal symbiosis.</title>
        <authorList>
            <consortium name="DOE Joint Genome Institute"/>
            <person name="Martino E."/>
            <person name="Morin E."/>
            <person name="Grelet G."/>
            <person name="Kuo A."/>
            <person name="Kohler A."/>
            <person name="Daghino S."/>
            <person name="Barry K."/>
            <person name="Choi C."/>
            <person name="Cichocki N."/>
            <person name="Clum A."/>
            <person name="Copeland A."/>
            <person name="Hainaut M."/>
            <person name="Haridas S."/>
            <person name="Labutti K."/>
            <person name="Lindquist E."/>
            <person name="Lipzen A."/>
            <person name="Khouja H.-R."/>
            <person name="Murat C."/>
            <person name="Ohm R."/>
            <person name="Olson A."/>
            <person name="Spatafora J."/>
            <person name="Veneault-Fourrey C."/>
            <person name="Henrissat B."/>
            <person name="Grigoriev I."/>
            <person name="Martin F."/>
            <person name="Perotto S."/>
        </authorList>
    </citation>
    <scope>NUCLEOTIDE SEQUENCE [LARGE SCALE GENOMIC DNA]</scope>
    <source>
        <strain evidence="8 9">UAMH 7357</strain>
    </source>
</reference>
<feature type="compositionally biased region" description="Basic and acidic residues" evidence="5">
    <location>
        <begin position="594"/>
        <end position="603"/>
    </location>
</feature>
<dbReference type="SUPFAM" id="SSF103473">
    <property type="entry name" value="MFS general substrate transporter"/>
    <property type="match status" value="1"/>
</dbReference>
<keyword evidence="2 6" id="KW-0812">Transmembrane</keyword>
<dbReference type="InterPro" id="IPR020846">
    <property type="entry name" value="MFS_dom"/>
</dbReference>
<dbReference type="InterPro" id="IPR036259">
    <property type="entry name" value="MFS_trans_sf"/>
</dbReference>
<feature type="transmembrane region" description="Helical" evidence="6">
    <location>
        <begin position="172"/>
        <end position="192"/>
    </location>
</feature>
<feature type="transmembrane region" description="Helical" evidence="6">
    <location>
        <begin position="117"/>
        <end position="135"/>
    </location>
</feature>
<feature type="transmembrane region" description="Helical" evidence="6">
    <location>
        <begin position="204"/>
        <end position="223"/>
    </location>
</feature>
<evidence type="ECO:0000313" key="9">
    <source>
        <dbReference type="Proteomes" id="UP000235672"/>
    </source>
</evidence>
<feature type="transmembrane region" description="Helical" evidence="6">
    <location>
        <begin position="147"/>
        <end position="165"/>
    </location>
</feature>
<gene>
    <name evidence="8" type="ORF">NA56DRAFT_642563</name>
</gene>